<proteinExistence type="inferred from homology"/>
<dbReference type="SUPFAM" id="SSF46579">
    <property type="entry name" value="Prefoldin"/>
    <property type="match status" value="1"/>
</dbReference>
<dbReference type="PANTHER" id="PTHR12674:SF2">
    <property type="entry name" value="PREFOLDIN SUBUNIT 5"/>
    <property type="match status" value="1"/>
</dbReference>
<feature type="region of interest" description="Disordered" evidence="9">
    <location>
        <begin position="115"/>
        <end position="157"/>
    </location>
</feature>
<gene>
    <name evidence="7 10" type="primary">pfdA</name>
    <name evidence="10" type="ORF">DM826_01850</name>
</gene>
<evidence type="ECO:0000256" key="3">
    <source>
        <dbReference type="ARBA" id="ARBA00023186"/>
    </source>
</evidence>
<evidence type="ECO:0000256" key="2">
    <source>
        <dbReference type="ARBA" id="ARBA00011716"/>
    </source>
</evidence>
<evidence type="ECO:0000256" key="5">
    <source>
        <dbReference type="ARBA" id="ARBA00044156"/>
    </source>
</evidence>
<dbReference type="NCBIfam" id="TIGR00293">
    <property type="entry name" value="prefoldin subunit alpha"/>
    <property type="match status" value="1"/>
</dbReference>
<keyword evidence="3 7" id="KW-0143">Chaperone</keyword>
<sequence length="157" mass="17358">MMGSGGGGQQLQQLQKQLEALDAEVEELEAEIDELETEHAEIDEAIDALDTLDSGSTVQVPIGGDAYLRAEIQDIDEVIVSLGGGYAAEQEQDDAVDALRSKQDTIEETIEETEAEIEELEDETEDLEKQAQAIQQRMQQQQQQQMSKMEEMQGGDE</sequence>
<reference evidence="10 11" key="1">
    <citation type="submission" date="2018-06" db="EMBL/GenBank/DDBJ databases">
        <title>Halonotius sp. F13-13 a new haloarchaeeon isolated from a solar saltern from Isla Cristina, Huelva, Spain.</title>
        <authorList>
            <person name="Duran-Viseras A."/>
            <person name="Sanchez-Porro C."/>
            <person name="Ventosa A."/>
        </authorList>
    </citation>
    <scope>NUCLEOTIDE SEQUENCE [LARGE SCALE GENOMIC DNA]</scope>
    <source>
        <strain evidence="10 11">F13-13</strain>
    </source>
</reference>
<comment type="caution">
    <text evidence="10">The sequence shown here is derived from an EMBL/GenBank/DDBJ whole genome shotgun (WGS) entry which is preliminary data.</text>
</comment>
<comment type="subunit">
    <text evidence="2 7">Heterohexamer of two alpha and four beta subunits.</text>
</comment>
<name>A0A3A6PSG9_9EURY</name>
<comment type="similarity">
    <text evidence="7">Belongs to the prefoldin alpha subunit family.</text>
</comment>
<comment type="function">
    <text evidence="4 7">Molecular chaperone capable of stabilizing a range of proteins. Seems to fulfill an ATP-independent, HSP70-like function in archaeal de novo protein folding.</text>
</comment>
<dbReference type="PANTHER" id="PTHR12674">
    <property type="entry name" value="PREFOLDIN SUBUNIT 5"/>
    <property type="match status" value="1"/>
</dbReference>
<dbReference type="HAMAP" id="MF_00308">
    <property type="entry name" value="PfdA"/>
    <property type="match status" value="1"/>
</dbReference>
<dbReference type="RefSeq" id="WP_120100762.1">
    <property type="nucleotide sequence ID" value="NZ_QKNY01000003.1"/>
</dbReference>
<keyword evidence="8" id="KW-0175">Coiled coil</keyword>
<dbReference type="GO" id="GO:0016272">
    <property type="term" value="C:prefoldin complex"/>
    <property type="evidence" value="ECO:0007669"/>
    <property type="project" value="UniProtKB-UniRule"/>
</dbReference>
<evidence type="ECO:0000256" key="6">
    <source>
        <dbReference type="ARBA" id="ARBA00044231"/>
    </source>
</evidence>
<protein>
    <recommendedName>
        <fullName evidence="5 7">Prefoldin subunit alpha</fullName>
    </recommendedName>
    <alternativeName>
        <fullName evidence="6 7">GimC subunit alpha</fullName>
    </alternativeName>
</protein>
<evidence type="ECO:0000256" key="8">
    <source>
        <dbReference type="SAM" id="Coils"/>
    </source>
</evidence>
<dbReference type="OrthoDB" id="10045at2157"/>
<feature type="coiled-coil region" evidence="8">
    <location>
        <begin position="11"/>
        <end position="52"/>
    </location>
</feature>
<keyword evidence="7" id="KW-0963">Cytoplasm</keyword>
<evidence type="ECO:0000256" key="7">
    <source>
        <dbReference type="HAMAP-Rule" id="MF_00308"/>
    </source>
</evidence>
<dbReference type="GO" id="GO:0051082">
    <property type="term" value="F:unfolded protein binding"/>
    <property type="evidence" value="ECO:0007669"/>
    <property type="project" value="UniProtKB-UniRule"/>
</dbReference>
<dbReference type="CDD" id="cd00584">
    <property type="entry name" value="Prefoldin_alpha"/>
    <property type="match status" value="1"/>
</dbReference>
<dbReference type="InterPro" id="IPR011599">
    <property type="entry name" value="PFD_alpha_archaea"/>
</dbReference>
<comment type="similarity">
    <text evidence="1">Belongs to the prefoldin subunit alpha family.</text>
</comment>
<dbReference type="InterPro" id="IPR009053">
    <property type="entry name" value="Prefoldin"/>
</dbReference>
<dbReference type="EMBL" id="QKNY01000003">
    <property type="protein sequence ID" value="RJX44873.1"/>
    <property type="molecule type" value="Genomic_DNA"/>
</dbReference>
<accession>A0A3A6PSG9</accession>
<organism evidence="10 11">
    <name type="scientific">Halonotius aquaticus</name>
    <dbReference type="NCBI Taxonomy" id="2216978"/>
    <lineage>
        <taxon>Archaea</taxon>
        <taxon>Methanobacteriati</taxon>
        <taxon>Methanobacteriota</taxon>
        <taxon>Stenosarchaea group</taxon>
        <taxon>Halobacteria</taxon>
        <taxon>Halobacteriales</taxon>
        <taxon>Haloferacaceae</taxon>
        <taxon>Halonotius</taxon>
    </lineage>
</organism>
<dbReference type="GO" id="GO:0006457">
    <property type="term" value="P:protein folding"/>
    <property type="evidence" value="ECO:0007669"/>
    <property type="project" value="UniProtKB-UniRule"/>
</dbReference>
<dbReference type="AlphaFoldDB" id="A0A3A6PSG9"/>
<evidence type="ECO:0000313" key="10">
    <source>
        <dbReference type="EMBL" id="RJX44873.1"/>
    </source>
</evidence>
<feature type="compositionally biased region" description="Low complexity" evidence="9">
    <location>
        <begin position="130"/>
        <end position="147"/>
    </location>
</feature>
<evidence type="ECO:0000256" key="9">
    <source>
        <dbReference type="SAM" id="MobiDB-lite"/>
    </source>
</evidence>
<dbReference type="GO" id="GO:0005737">
    <property type="term" value="C:cytoplasm"/>
    <property type="evidence" value="ECO:0007669"/>
    <property type="project" value="UniProtKB-SubCell"/>
</dbReference>
<dbReference type="Gene3D" id="1.10.287.370">
    <property type="match status" value="1"/>
</dbReference>
<dbReference type="Proteomes" id="UP000276588">
    <property type="component" value="Unassembled WGS sequence"/>
</dbReference>
<dbReference type="InterPro" id="IPR004127">
    <property type="entry name" value="Prefoldin_subunit_alpha"/>
</dbReference>
<comment type="subcellular location">
    <subcellularLocation>
        <location evidence="7">Cytoplasm</location>
    </subcellularLocation>
</comment>
<keyword evidence="11" id="KW-1185">Reference proteome</keyword>
<evidence type="ECO:0000256" key="4">
    <source>
        <dbReference type="ARBA" id="ARBA00025077"/>
    </source>
</evidence>
<dbReference type="Pfam" id="PF02996">
    <property type="entry name" value="Prefoldin"/>
    <property type="match status" value="1"/>
</dbReference>
<evidence type="ECO:0000313" key="11">
    <source>
        <dbReference type="Proteomes" id="UP000276588"/>
    </source>
</evidence>
<evidence type="ECO:0000256" key="1">
    <source>
        <dbReference type="ARBA" id="ARBA00010048"/>
    </source>
</evidence>
<feature type="compositionally biased region" description="Acidic residues" evidence="9">
    <location>
        <begin position="115"/>
        <end position="126"/>
    </location>
</feature>